<proteinExistence type="predicted"/>
<name>A0A106BXL3_SHEFR</name>
<organism evidence="1">
    <name type="scientific">Shewanella frigidimarina</name>
    <dbReference type="NCBI Taxonomy" id="56812"/>
    <lineage>
        <taxon>Bacteria</taxon>
        <taxon>Pseudomonadati</taxon>
        <taxon>Pseudomonadota</taxon>
        <taxon>Gammaproteobacteria</taxon>
        <taxon>Alteromonadales</taxon>
        <taxon>Shewanellaceae</taxon>
        <taxon>Shewanella</taxon>
    </lineage>
</organism>
<accession>A0A106BXL3</accession>
<gene>
    <name evidence="1" type="ORF">AWJ07_20440</name>
</gene>
<reference evidence="1 2" key="1">
    <citation type="submission" date="2016-01" db="EMBL/GenBank/DDBJ databases">
        <title>Draft genome of the antarctic isolate Shewanella frigidimarina Ag06-30.</title>
        <authorList>
            <person name="Parmeciano Di Noto G."/>
            <person name="Vazquez S."/>
            <person name="Mac Cormack W."/>
            <person name="Iriarte A."/>
            <person name="Quiroga C."/>
        </authorList>
    </citation>
    <scope>NUCLEOTIDE SEQUENCE [LARGE SCALE GENOMIC DNA]</scope>
    <source>
        <strain evidence="1 2">Ag06-30</strain>
    </source>
</reference>
<sequence>MFRQLSVSDRDIMTLLCDVSHDIGVYINIKLSSEMVNDLINVANKVIYKGLIVNRLDDFLSAPATSMLRVII</sequence>
<evidence type="ECO:0000313" key="2">
    <source>
        <dbReference type="Proteomes" id="UP000055702"/>
    </source>
</evidence>
<comment type="caution">
    <text evidence="1">The sequence shown here is derived from an EMBL/GenBank/DDBJ whole genome shotgun (WGS) entry which is preliminary data.</text>
</comment>
<protein>
    <submittedName>
        <fullName evidence="1">Uncharacterized protein</fullName>
    </submittedName>
</protein>
<dbReference type="AlphaFoldDB" id="A0A106BXL3"/>
<evidence type="ECO:0000313" key="1">
    <source>
        <dbReference type="EMBL" id="KVX00486.1"/>
    </source>
</evidence>
<dbReference type="EMBL" id="LRDC01000043">
    <property type="protein sequence ID" value="KVX00486.1"/>
    <property type="molecule type" value="Genomic_DNA"/>
</dbReference>
<dbReference type="Proteomes" id="UP000055702">
    <property type="component" value="Unassembled WGS sequence"/>
</dbReference>